<evidence type="ECO:0000256" key="9">
    <source>
        <dbReference type="SAM" id="MobiDB-lite"/>
    </source>
</evidence>
<gene>
    <name evidence="13" type="ORF">EMPS_09285</name>
</gene>
<dbReference type="Gene3D" id="1.10.268.20">
    <property type="match status" value="1"/>
</dbReference>
<sequence>MGFGQDVRKKSEAIRTSLKGGLSSGPSTPTRGVVHASGPTDDYGYTKQSSMHNNDYYGEEILKTAATASSPAPSMFSTRSGTTPAGKASYQEHKKNKFSKSQGGPSHGGGAGGYSHERDYSPAPSRPQSMAYHHGIAGGGSFSNLIHDDYRPLMDELKDTYRRKIRPLETTYNFEGFHSAPLSDSDIEAKPMVLLLGQYSTGKTTFIRTLTECDYPGSHIGVEPTTDRFVAVMNGVESRVIPGNAAAVTADMPFRGLNKFGQAFLTRFQVAQCPSPLLENMTLIDTPGILAGNKQRIERGYDFTKTIEWFAERADLILLFFDSHKLDISDEFKSSIYALKGQEEKVRVILNKSDMVNQQQLMRVYGALMWSLGKVIQTPEVMRVYLGSFWLNRPPNAFEDCRALLDAEQADLIRELRDLPRNAAIRKVNEIVKRARLAKVHAYLIGHLKKEMPAVFGKTSKQQELIRDLDKEFLKVQQLYAIPEGDFPNLEKFRQSLRAYKFESFSKIKEPILQVVEEALSFDLPKLMHRFPQGNPLLDQAQRNPFLSLDSASNLLSPGGGEIPPSYWHFASVDKASAMPVFMSLRPVEGKIHGGTAKPYLMSTGLSMEILAKVWTLADWDANGYLDENEFAVAMHLIRAVESGGESILPETLPRAMIPAYAAV</sequence>
<reference evidence="13" key="2">
    <citation type="journal article" date="2022" name="Microbiol. Resour. Announc.">
        <title>Whole-Genome Sequence of Entomortierella parvispora E1425, a Mucoromycotan Fungus Associated with Burkholderiaceae-Related Endosymbiotic Bacteria.</title>
        <authorList>
            <person name="Herlambang A."/>
            <person name="Guo Y."/>
            <person name="Takashima Y."/>
            <person name="Narisawa K."/>
            <person name="Ohta H."/>
            <person name="Nishizawa T."/>
        </authorList>
    </citation>
    <scope>NUCLEOTIDE SEQUENCE</scope>
    <source>
        <strain evidence="13">E1425</strain>
    </source>
</reference>
<evidence type="ECO:0000259" key="11">
    <source>
        <dbReference type="PROSITE" id="PS50222"/>
    </source>
</evidence>
<dbReference type="Pfam" id="PF16880">
    <property type="entry name" value="EHD_N"/>
    <property type="match status" value="1"/>
</dbReference>
<organism evidence="13 14">
    <name type="scientific">Entomortierella parvispora</name>
    <dbReference type="NCBI Taxonomy" id="205924"/>
    <lineage>
        <taxon>Eukaryota</taxon>
        <taxon>Fungi</taxon>
        <taxon>Fungi incertae sedis</taxon>
        <taxon>Mucoromycota</taxon>
        <taxon>Mortierellomycotina</taxon>
        <taxon>Mortierellomycetes</taxon>
        <taxon>Mortierellales</taxon>
        <taxon>Mortierellaceae</taxon>
        <taxon>Entomortierella</taxon>
    </lineage>
</organism>
<evidence type="ECO:0000259" key="10">
    <source>
        <dbReference type="PROSITE" id="PS50031"/>
    </source>
</evidence>
<keyword evidence="6" id="KW-0967">Endosome</keyword>
<dbReference type="InterPro" id="IPR040990">
    <property type="entry name" value="DUF5600"/>
</dbReference>
<dbReference type="SMART" id="SM00027">
    <property type="entry name" value="EH"/>
    <property type="match status" value="1"/>
</dbReference>
<dbReference type="GO" id="GO:0006897">
    <property type="term" value="P:endocytosis"/>
    <property type="evidence" value="ECO:0007669"/>
    <property type="project" value="TreeGrafter"/>
</dbReference>
<dbReference type="PROSITE" id="PS51718">
    <property type="entry name" value="G_DYNAMIN_2"/>
    <property type="match status" value="1"/>
</dbReference>
<dbReference type="Pfam" id="PF12763">
    <property type="entry name" value="EH"/>
    <property type="match status" value="1"/>
</dbReference>
<keyword evidence="8" id="KW-0472">Membrane</keyword>
<dbReference type="SUPFAM" id="SSF52540">
    <property type="entry name" value="P-loop containing nucleoside triphosphate hydrolases"/>
    <property type="match status" value="1"/>
</dbReference>
<dbReference type="PANTHER" id="PTHR11216:SF31">
    <property type="entry name" value="AT21416P"/>
    <property type="match status" value="1"/>
</dbReference>
<dbReference type="FunFam" id="3.40.50.300:FF:000147">
    <property type="entry name" value="EH domain-containing protein 1"/>
    <property type="match status" value="1"/>
</dbReference>
<dbReference type="InterPro" id="IPR027417">
    <property type="entry name" value="P-loop_NTPase"/>
</dbReference>
<keyword evidence="3" id="KW-1003">Cell membrane</keyword>
<comment type="subcellular location">
    <subcellularLocation>
        <location evidence="1">Cell membrane</location>
        <topology evidence="1">Peripheral membrane protein</topology>
        <orientation evidence="1">Cytoplasmic side</orientation>
    </subcellularLocation>
    <subcellularLocation>
        <location evidence="2">Endosome membrane</location>
        <topology evidence="2">Peripheral membrane protein</topology>
    </subcellularLocation>
</comment>
<evidence type="ECO:0000256" key="5">
    <source>
        <dbReference type="ARBA" id="ARBA00022741"/>
    </source>
</evidence>
<feature type="region of interest" description="Disordered" evidence="9">
    <location>
        <begin position="68"/>
        <end position="134"/>
    </location>
</feature>
<evidence type="ECO:0000259" key="12">
    <source>
        <dbReference type="PROSITE" id="PS51718"/>
    </source>
</evidence>
<dbReference type="CDD" id="cd09913">
    <property type="entry name" value="EHD"/>
    <property type="match status" value="1"/>
</dbReference>
<dbReference type="Pfam" id="PF00350">
    <property type="entry name" value="Dynamin_N"/>
    <property type="match status" value="1"/>
</dbReference>
<feature type="domain" description="Dynamin-type G" evidence="12">
    <location>
        <begin position="187"/>
        <end position="424"/>
    </location>
</feature>
<dbReference type="GO" id="GO:0005886">
    <property type="term" value="C:plasma membrane"/>
    <property type="evidence" value="ECO:0007669"/>
    <property type="project" value="UniProtKB-SubCell"/>
</dbReference>
<dbReference type="SUPFAM" id="SSF47473">
    <property type="entry name" value="EF-hand"/>
    <property type="match status" value="1"/>
</dbReference>
<keyword evidence="5" id="KW-0547">Nucleotide-binding</keyword>
<evidence type="ECO:0000313" key="13">
    <source>
        <dbReference type="EMBL" id="GJJ76926.1"/>
    </source>
</evidence>
<dbReference type="PANTHER" id="PTHR11216">
    <property type="entry name" value="EH DOMAIN"/>
    <property type="match status" value="1"/>
</dbReference>
<evidence type="ECO:0000256" key="2">
    <source>
        <dbReference type="ARBA" id="ARBA00004481"/>
    </source>
</evidence>
<evidence type="ECO:0000256" key="7">
    <source>
        <dbReference type="ARBA" id="ARBA00022837"/>
    </source>
</evidence>
<evidence type="ECO:0000313" key="14">
    <source>
        <dbReference type="Proteomes" id="UP000827284"/>
    </source>
</evidence>
<evidence type="ECO:0000256" key="8">
    <source>
        <dbReference type="ARBA" id="ARBA00023136"/>
    </source>
</evidence>
<dbReference type="Gene3D" id="1.10.238.10">
    <property type="entry name" value="EF-hand"/>
    <property type="match status" value="1"/>
</dbReference>
<dbReference type="InterPro" id="IPR002048">
    <property type="entry name" value="EF_hand_dom"/>
</dbReference>
<comment type="caution">
    <text evidence="13">The sequence shown here is derived from an EMBL/GenBank/DDBJ whole genome shotgun (WGS) entry which is preliminary data.</text>
</comment>
<dbReference type="GO" id="GO:0005509">
    <property type="term" value="F:calcium ion binding"/>
    <property type="evidence" value="ECO:0007669"/>
    <property type="project" value="InterPro"/>
</dbReference>
<dbReference type="Gene3D" id="3.40.50.300">
    <property type="entry name" value="P-loop containing nucleotide triphosphate hydrolases"/>
    <property type="match status" value="1"/>
</dbReference>
<dbReference type="PROSITE" id="PS50031">
    <property type="entry name" value="EH"/>
    <property type="match status" value="1"/>
</dbReference>
<protein>
    <submittedName>
        <fullName evidence="13">EH domain-containing protein 1</fullName>
    </submittedName>
</protein>
<evidence type="ECO:0000256" key="4">
    <source>
        <dbReference type="ARBA" id="ARBA00022723"/>
    </source>
</evidence>
<dbReference type="Proteomes" id="UP000827284">
    <property type="component" value="Unassembled WGS sequence"/>
</dbReference>
<feature type="domain" description="EF-hand" evidence="11">
    <location>
        <begin position="606"/>
        <end position="641"/>
    </location>
</feature>
<evidence type="ECO:0000256" key="1">
    <source>
        <dbReference type="ARBA" id="ARBA00004413"/>
    </source>
</evidence>
<evidence type="ECO:0000256" key="3">
    <source>
        <dbReference type="ARBA" id="ARBA00022475"/>
    </source>
</evidence>
<dbReference type="GO" id="GO:0005525">
    <property type="term" value="F:GTP binding"/>
    <property type="evidence" value="ECO:0007669"/>
    <property type="project" value="InterPro"/>
</dbReference>
<dbReference type="OrthoDB" id="1716625at2759"/>
<dbReference type="GO" id="GO:0016197">
    <property type="term" value="P:endosomal transport"/>
    <property type="evidence" value="ECO:0007669"/>
    <property type="project" value="TreeGrafter"/>
</dbReference>
<dbReference type="InterPro" id="IPR022812">
    <property type="entry name" value="Dynamin"/>
</dbReference>
<dbReference type="InterPro" id="IPR000261">
    <property type="entry name" value="EH_dom"/>
</dbReference>
<name>A0A9P3HHW5_9FUNG</name>
<accession>A0A9P3HHW5</accession>
<dbReference type="InterPro" id="IPR031692">
    <property type="entry name" value="EHD_N"/>
</dbReference>
<keyword evidence="14" id="KW-1185">Reference proteome</keyword>
<dbReference type="GO" id="GO:0010008">
    <property type="term" value="C:endosome membrane"/>
    <property type="evidence" value="ECO:0007669"/>
    <property type="project" value="UniProtKB-SubCell"/>
</dbReference>
<dbReference type="EMBL" id="BQFW01000013">
    <property type="protein sequence ID" value="GJJ76926.1"/>
    <property type="molecule type" value="Genomic_DNA"/>
</dbReference>
<keyword evidence="7" id="KW-0106">Calcium</keyword>
<feature type="domain" description="EH" evidence="10">
    <location>
        <begin position="574"/>
        <end position="659"/>
    </location>
</feature>
<dbReference type="Pfam" id="PF18150">
    <property type="entry name" value="DUF5600"/>
    <property type="match status" value="1"/>
</dbReference>
<evidence type="ECO:0000256" key="6">
    <source>
        <dbReference type="ARBA" id="ARBA00022753"/>
    </source>
</evidence>
<dbReference type="InterPro" id="IPR045063">
    <property type="entry name" value="Dynamin_N"/>
</dbReference>
<dbReference type="CDD" id="cd00052">
    <property type="entry name" value="EH"/>
    <property type="match status" value="1"/>
</dbReference>
<reference evidence="13" key="1">
    <citation type="submission" date="2021-11" db="EMBL/GenBank/DDBJ databases">
        <authorList>
            <person name="Herlambang A."/>
            <person name="Guo Y."/>
            <person name="Takashima Y."/>
            <person name="Nishizawa T."/>
        </authorList>
    </citation>
    <scope>NUCLEOTIDE SEQUENCE</scope>
    <source>
        <strain evidence="13">E1425</strain>
    </source>
</reference>
<dbReference type="PROSITE" id="PS50222">
    <property type="entry name" value="EF_HAND_2"/>
    <property type="match status" value="1"/>
</dbReference>
<proteinExistence type="predicted"/>
<dbReference type="PRINTS" id="PR00195">
    <property type="entry name" value="DYNAMIN"/>
</dbReference>
<dbReference type="InterPro" id="IPR011992">
    <property type="entry name" value="EF-hand-dom_pair"/>
</dbReference>
<feature type="compositionally biased region" description="Basic and acidic residues" evidence="9">
    <location>
        <begin position="1"/>
        <end position="13"/>
    </location>
</feature>
<dbReference type="InterPro" id="IPR030381">
    <property type="entry name" value="G_DYNAMIN_dom"/>
</dbReference>
<keyword evidence="4" id="KW-0479">Metal-binding</keyword>
<feature type="region of interest" description="Disordered" evidence="9">
    <location>
        <begin position="1"/>
        <end position="51"/>
    </location>
</feature>
<dbReference type="AlphaFoldDB" id="A0A9P3HHW5"/>